<evidence type="ECO:0000256" key="2">
    <source>
        <dbReference type="ARBA" id="ARBA00023235"/>
    </source>
</evidence>
<dbReference type="AlphaFoldDB" id="A0A2D2BW72"/>
<evidence type="ECO:0000313" key="10">
    <source>
        <dbReference type="Proteomes" id="UP000324507"/>
    </source>
</evidence>
<dbReference type="CDD" id="cd07067">
    <property type="entry name" value="HP_PGM_like"/>
    <property type="match status" value="1"/>
</dbReference>
<dbReference type="SMART" id="SM00855">
    <property type="entry name" value="PGAM"/>
    <property type="match status" value="1"/>
</dbReference>
<dbReference type="Proteomes" id="UP000324507">
    <property type="component" value="Chromosome"/>
</dbReference>
<keyword evidence="8" id="KW-1185">Reference proteome</keyword>
<evidence type="ECO:0000313" key="9">
    <source>
        <dbReference type="Proteomes" id="UP000229314"/>
    </source>
</evidence>
<feature type="active site" description="Proton donor/acceptor" evidence="3">
    <location>
        <position position="83"/>
    </location>
</feature>
<evidence type="ECO:0000313" key="7">
    <source>
        <dbReference type="EMBL" id="QEU09729.1"/>
    </source>
</evidence>
<dbReference type="SUPFAM" id="SSF53254">
    <property type="entry name" value="Phosphoglycerate mutase-like"/>
    <property type="match status" value="1"/>
</dbReference>
<dbReference type="Pfam" id="PF00300">
    <property type="entry name" value="His_Phos_1"/>
    <property type="match status" value="1"/>
</dbReference>
<dbReference type="InterPro" id="IPR013078">
    <property type="entry name" value="His_Pase_superF_clade-1"/>
</dbReference>
<dbReference type="PANTHER" id="PTHR48100:SF1">
    <property type="entry name" value="HISTIDINE PHOSPHATASE FAMILY PROTEIN-RELATED"/>
    <property type="match status" value="1"/>
</dbReference>
<reference evidence="6" key="3">
    <citation type="submission" date="2017-12" db="EMBL/GenBank/DDBJ databases">
        <title>FDA dAtabase for Regulatory Grade micrObial Sequences (FDA-ARGOS): Supporting development and validation of Infectious Disease Dx tests.</title>
        <authorList>
            <person name="Campos J."/>
            <person name="Goldberg B."/>
            <person name="Tallon L."/>
            <person name="Sadzewicz L."/>
            <person name="Sengamalay N."/>
            <person name="Ott S."/>
            <person name="Godinez A."/>
            <person name="Nagaraj S."/>
            <person name="Vyas G."/>
            <person name="Aluvathingal J."/>
            <person name="Nadendla S."/>
            <person name="Geyer C."/>
            <person name="Nandy P."/>
            <person name="Hobson J."/>
            <person name="Sichtig H."/>
        </authorList>
    </citation>
    <scope>NUCLEOTIDE SEQUENCE</scope>
    <source>
        <strain evidence="6">FDAARGOS_252</strain>
    </source>
</reference>
<dbReference type="InterPro" id="IPR050275">
    <property type="entry name" value="PGM_Phosphatase"/>
</dbReference>
<dbReference type="Proteomes" id="UP000191257">
    <property type="component" value="Chromosome"/>
</dbReference>
<feature type="active site" description="Tele-phosphohistidine intermediate" evidence="3">
    <location>
        <position position="12"/>
    </location>
</feature>
<dbReference type="GO" id="GO:0016791">
    <property type="term" value="F:phosphatase activity"/>
    <property type="evidence" value="ECO:0007669"/>
    <property type="project" value="TreeGrafter"/>
</dbReference>
<keyword evidence="2" id="KW-0413">Isomerase</keyword>
<evidence type="ECO:0000313" key="6">
    <source>
        <dbReference type="EMBL" id="AVI58283.1"/>
    </source>
</evidence>
<dbReference type="PIRSF" id="PIRSF000709">
    <property type="entry name" value="6PFK_2-Ptase"/>
    <property type="match status" value="1"/>
</dbReference>
<dbReference type="Proteomes" id="UP000229314">
    <property type="component" value="Chromosome"/>
</dbReference>
<evidence type="ECO:0000313" key="5">
    <source>
        <dbReference type="EMBL" id="ATQ54449.1"/>
    </source>
</evidence>
<dbReference type="OrthoDB" id="9781415at2"/>
<evidence type="ECO:0000256" key="4">
    <source>
        <dbReference type="PIRSR" id="PIRSR613078-2"/>
    </source>
</evidence>
<gene>
    <name evidence="6" type="ORF">A6J80_05270</name>
    <name evidence="7" type="ORF">FOB51_17895</name>
    <name evidence="5" type="ORF">PYTT13_00575</name>
</gene>
<dbReference type="KEGG" id="pye:A6J80_05270"/>
<dbReference type="GO" id="GO:0005737">
    <property type="term" value="C:cytoplasm"/>
    <property type="evidence" value="ECO:0007669"/>
    <property type="project" value="TreeGrafter"/>
</dbReference>
<dbReference type="Gene3D" id="3.40.50.1240">
    <property type="entry name" value="Phosphoglycerate mutase-like"/>
    <property type="match status" value="1"/>
</dbReference>
<feature type="binding site" evidence="4">
    <location>
        <position position="61"/>
    </location>
    <ligand>
        <name>substrate</name>
    </ligand>
</feature>
<keyword evidence="1" id="KW-0324">Glycolysis</keyword>
<reference evidence="7 10" key="4">
    <citation type="submission" date="2019-09" db="EMBL/GenBank/DDBJ databases">
        <title>FDA dAtabase for Regulatory Grade micrObial Sequences (FDA-ARGOS): Supporting development and validation of Infectious Disease Dx tests.</title>
        <authorList>
            <person name="Sciortino C."/>
            <person name="Tallon L."/>
            <person name="Sadzewicz L."/>
            <person name="Vavikolanu K."/>
            <person name="Mehta A."/>
            <person name="Aluvathingal J."/>
            <person name="Nadendla S."/>
            <person name="Nandy P."/>
            <person name="Geyer C."/>
            <person name="Yan Y."/>
            <person name="Sichtig H."/>
        </authorList>
    </citation>
    <scope>NUCLEOTIDE SEQUENCE [LARGE SCALE GENOMIC DNA]</scope>
    <source>
        <strain evidence="7 10">FDAARGOS_643</strain>
    </source>
</reference>
<organism evidence="5 9">
    <name type="scientific">Paracoccus yeei</name>
    <dbReference type="NCBI Taxonomy" id="147645"/>
    <lineage>
        <taxon>Bacteria</taxon>
        <taxon>Pseudomonadati</taxon>
        <taxon>Pseudomonadota</taxon>
        <taxon>Alphaproteobacteria</taxon>
        <taxon>Rhodobacterales</taxon>
        <taxon>Paracoccaceae</taxon>
        <taxon>Paracoccus</taxon>
    </lineage>
</organism>
<dbReference type="InterPro" id="IPR029033">
    <property type="entry name" value="His_PPase_superfam"/>
</dbReference>
<accession>A0A2D2BW72</accession>
<dbReference type="RefSeq" id="WP_028717950.1">
    <property type="nucleotide sequence ID" value="NZ_CBCSFT010000036.1"/>
</dbReference>
<name>A0A2D2BW72_9RHOB</name>
<sequence>MAMIPELYLLRHGETEWNVQGRLQGRLDSPLTERGQEQARRQAELLAALPPMAAWASPAGRAVATARIALAGRPFRQDWRLVEIDLGPQNGATLADLRQAHPQAFTAGGIGWYDRLPGAEGFAALRARVAAFLAELDQPAVIVTHGITLHMIRLVAMDLPLAALGRLPVVQGALHHVHQGRHQVIS</sequence>
<proteinExistence type="predicted"/>
<protein>
    <submittedName>
        <fullName evidence="5">Histidine phosphatase family protein</fullName>
    </submittedName>
</protein>
<dbReference type="PANTHER" id="PTHR48100">
    <property type="entry name" value="BROAD-SPECIFICITY PHOSPHATASE YOR283W-RELATED"/>
    <property type="match status" value="1"/>
</dbReference>
<evidence type="ECO:0000256" key="1">
    <source>
        <dbReference type="ARBA" id="ARBA00023152"/>
    </source>
</evidence>
<dbReference type="InterPro" id="IPR001345">
    <property type="entry name" value="PG/BPGM_mutase_AS"/>
</dbReference>
<reference evidence="8" key="1">
    <citation type="submission" date="2017-03" db="EMBL/GenBank/DDBJ databases">
        <title>FDA dAtabase for Regulatory Grade micrObial Sequences (FDA-ARGOS): Supporting development and validation of Infectious Disease Dx tests.</title>
        <authorList>
            <person name="Campos J."/>
            <person name="Goldberg B."/>
            <person name="Tallon L."/>
            <person name="Sadzewicz L."/>
            <person name="Sengamalay N."/>
            <person name="Ott S."/>
            <person name="Godinez A."/>
            <person name="Nagaraj S."/>
            <person name="Vyas G."/>
            <person name="Aluvathingal J."/>
            <person name="Nadendla S."/>
            <person name="Geyer C."/>
            <person name="Nandy P."/>
            <person name="Hobson J."/>
            <person name="Sichtig H."/>
        </authorList>
    </citation>
    <scope>NUCLEOTIDE SEQUENCE [LARGE SCALE GENOMIC DNA]</scope>
    <source>
        <strain evidence="8">FDAARGOS_252</strain>
    </source>
</reference>
<evidence type="ECO:0000313" key="8">
    <source>
        <dbReference type="Proteomes" id="UP000191257"/>
    </source>
</evidence>
<feature type="binding site" evidence="4">
    <location>
        <begin position="11"/>
        <end position="18"/>
    </location>
    <ligand>
        <name>substrate</name>
    </ligand>
</feature>
<dbReference type="EMBL" id="CP020442">
    <property type="protein sequence ID" value="AVI58283.1"/>
    <property type="molecule type" value="Genomic_DNA"/>
</dbReference>
<dbReference type="PROSITE" id="PS00175">
    <property type="entry name" value="PG_MUTASE"/>
    <property type="match status" value="1"/>
</dbReference>
<evidence type="ECO:0000256" key="3">
    <source>
        <dbReference type="PIRSR" id="PIRSR613078-1"/>
    </source>
</evidence>
<dbReference type="EMBL" id="CP024422">
    <property type="protein sequence ID" value="ATQ54449.1"/>
    <property type="molecule type" value="Genomic_DNA"/>
</dbReference>
<dbReference type="EMBL" id="CP044081">
    <property type="protein sequence ID" value="QEU09729.1"/>
    <property type="molecule type" value="Genomic_DNA"/>
</dbReference>
<reference evidence="5 9" key="2">
    <citation type="submission" date="2017-10" db="EMBL/GenBank/DDBJ databases">
        <title>Complete genome sequence of Paracoccus yeei TT13 isolated from human skin.</title>
        <authorList>
            <person name="Lee K."/>
            <person name="Lim J.Y."/>
            <person name="Hwang I."/>
        </authorList>
    </citation>
    <scope>NUCLEOTIDE SEQUENCE [LARGE SCALE GENOMIC DNA]</scope>
    <source>
        <strain evidence="5 9">TT13</strain>
    </source>
</reference>